<evidence type="ECO:0000313" key="12">
    <source>
        <dbReference type="EMBL" id="KAK4747773.1"/>
    </source>
</evidence>
<dbReference type="InterPro" id="IPR051979">
    <property type="entry name" value="B-box_zinc_finger"/>
</dbReference>
<dbReference type="Proteomes" id="UP001345219">
    <property type="component" value="Chromosome 12"/>
</dbReference>
<keyword evidence="13" id="KW-1185">Reference proteome</keyword>
<dbReference type="GO" id="GO:0005634">
    <property type="term" value="C:nucleus"/>
    <property type="evidence" value="ECO:0007669"/>
    <property type="project" value="UniProtKB-SubCell"/>
</dbReference>
<keyword evidence="4 9" id="KW-0863">Zinc-finger</keyword>
<feature type="region of interest" description="Disordered" evidence="10">
    <location>
        <begin position="316"/>
        <end position="342"/>
    </location>
</feature>
<evidence type="ECO:0000256" key="7">
    <source>
        <dbReference type="ARBA" id="ARBA00023163"/>
    </source>
</evidence>
<evidence type="ECO:0000256" key="8">
    <source>
        <dbReference type="ARBA" id="ARBA00023242"/>
    </source>
</evidence>
<reference evidence="12 13" key="1">
    <citation type="journal article" date="2023" name="Hortic Res">
        <title>Pangenome of water caltrop reveals structural variations and asymmetric subgenome divergence after allopolyploidization.</title>
        <authorList>
            <person name="Zhang X."/>
            <person name="Chen Y."/>
            <person name="Wang L."/>
            <person name="Yuan Y."/>
            <person name="Fang M."/>
            <person name="Shi L."/>
            <person name="Lu R."/>
            <person name="Comes H.P."/>
            <person name="Ma Y."/>
            <person name="Chen Y."/>
            <person name="Huang G."/>
            <person name="Zhou Y."/>
            <person name="Zheng Z."/>
            <person name="Qiu Y."/>
        </authorList>
    </citation>
    <scope>NUCLEOTIDE SEQUENCE [LARGE SCALE GENOMIC DNA]</scope>
    <source>
        <tissue evidence="12">Roots</tissue>
    </source>
</reference>
<dbReference type="InterPro" id="IPR000315">
    <property type="entry name" value="Znf_B-box"/>
</dbReference>
<accession>A0AAN7JLJ4</accession>
<evidence type="ECO:0000256" key="4">
    <source>
        <dbReference type="ARBA" id="ARBA00022771"/>
    </source>
</evidence>
<dbReference type="GO" id="GO:0000976">
    <property type="term" value="F:transcription cis-regulatory region binding"/>
    <property type="evidence" value="ECO:0007669"/>
    <property type="project" value="UniProtKB-ARBA"/>
</dbReference>
<name>A0AAN7JLJ4_9MYRT</name>
<feature type="compositionally biased region" description="Basic and acidic residues" evidence="10">
    <location>
        <begin position="44"/>
        <end position="53"/>
    </location>
</feature>
<dbReference type="GO" id="GO:0006355">
    <property type="term" value="P:regulation of DNA-templated transcription"/>
    <property type="evidence" value="ECO:0007669"/>
    <property type="project" value="TreeGrafter"/>
</dbReference>
<evidence type="ECO:0000256" key="3">
    <source>
        <dbReference type="ARBA" id="ARBA00022737"/>
    </source>
</evidence>
<dbReference type="GO" id="GO:0008270">
    <property type="term" value="F:zinc ion binding"/>
    <property type="evidence" value="ECO:0007669"/>
    <property type="project" value="UniProtKB-KW"/>
</dbReference>
<dbReference type="GO" id="GO:0009640">
    <property type="term" value="P:photomorphogenesis"/>
    <property type="evidence" value="ECO:0007669"/>
    <property type="project" value="TreeGrafter"/>
</dbReference>
<sequence>MCGDLTPDLMSNPVDQVLISQWHLRIPPPQDASSKSSSTDGESEERRNKDARRKRDIDRALAYDEMKIQCDVCEKEQATVFCLADEAALCDGCDRRVHRANKLAGKHTRYSLLQPTVKDSPLCDICRERRALLFCQEDRAMLCRDCDTAIHGANEHTQKHSRFLLTGVRLSAPHHHHHPQPQTQPATSTSILHRGGFVNPTFEACPSGGGRDASRKEESIQMVVSGGGNIPANSISEYLMGTLPGWGVDEFLDNHHHIGHHLSNINSSIFSTSHGYSKAPDRVLLMPENEFGSDTSSGSSASRDLPISVPQYFTHHHRRHHHHHQNDFPQNHTAFNNGGESEKGRSAWKSWWRRSDGGSHEAQFSQGILRFWL</sequence>
<dbReference type="AlphaFoldDB" id="A0AAN7JLJ4"/>
<feature type="domain" description="B box-type" evidence="11">
    <location>
        <begin position="118"/>
        <end position="165"/>
    </location>
</feature>
<evidence type="ECO:0000256" key="6">
    <source>
        <dbReference type="ARBA" id="ARBA00023015"/>
    </source>
</evidence>
<feature type="compositionally biased region" description="Polar residues" evidence="10">
    <location>
        <begin position="327"/>
        <end position="339"/>
    </location>
</feature>
<protein>
    <recommendedName>
        <fullName evidence="11">B box-type domain-containing protein</fullName>
    </recommendedName>
</protein>
<dbReference type="Pfam" id="PF00643">
    <property type="entry name" value="zf-B_box"/>
    <property type="match status" value="2"/>
</dbReference>
<keyword evidence="6" id="KW-0805">Transcription regulation</keyword>
<evidence type="ECO:0000256" key="2">
    <source>
        <dbReference type="ARBA" id="ARBA00022723"/>
    </source>
</evidence>
<feature type="region of interest" description="Disordered" evidence="10">
    <location>
        <begin position="25"/>
        <end position="53"/>
    </location>
</feature>
<proteinExistence type="predicted"/>
<evidence type="ECO:0000256" key="1">
    <source>
        <dbReference type="ARBA" id="ARBA00004123"/>
    </source>
</evidence>
<evidence type="ECO:0000313" key="13">
    <source>
        <dbReference type="Proteomes" id="UP001345219"/>
    </source>
</evidence>
<feature type="domain" description="B box-type" evidence="11">
    <location>
        <begin position="65"/>
        <end position="112"/>
    </location>
</feature>
<dbReference type="Gene3D" id="3.30.160.60">
    <property type="entry name" value="Classic Zinc Finger"/>
    <property type="match status" value="1"/>
</dbReference>
<keyword evidence="7" id="KW-0804">Transcription</keyword>
<dbReference type="PROSITE" id="PS50119">
    <property type="entry name" value="ZF_BBOX"/>
    <property type="match status" value="2"/>
</dbReference>
<comment type="subcellular location">
    <subcellularLocation>
        <location evidence="1">Nucleus</location>
    </subcellularLocation>
</comment>
<dbReference type="CDD" id="cd19821">
    <property type="entry name" value="Bbox1_BBX-like"/>
    <property type="match status" value="2"/>
</dbReference>
<dbReference type="PANTHER" id="PTHR31832:SF87">
    <property type="entry name" value="B-BOX ZINC FINGER PROTEIN 20"/>
    <property type="match status" value="1"/>
</dbReference>
<keyword evidence="3" id="KW-0677">Repeat</keyword>
<keyword evidence="2" id="KW-0479">Metal-binding</keyword>
<dbReference type="InterPro" id="IPR049808">
    <property type="entry name" value="CONSTANS-like_Bbox1"/>
</dbReference>
<organism evidence="12 13">
    <name type="scientific">Trapa incisa</name>
    <dbReference type="NCBI Taxonomy" id="236973"/>
    <lineage>
        <taxon>Eukaryota</taxon>
        <taxon>Viridiplantae</taxon>
        <taxon>Streptophyta</taxon>
        <taxon>Embryophyta</taxon>
        <taxon>Tracheophyta</taxon>
        <taxon>Spermatophyta</taxon>
        <taxon>Magnoliopsida</taxon>
        <taxon>eudicotyledons</taxon>
        <taxon>Gunneridae</taxon>
        <taxon>Pentapetalae</taxon>
        <taxon>rosids</taxon>
        <taxon>malvids</taxon>
        <taxon>Myrtales</taxon>
        <taxon>Lythraceae</taxon>
        <taxon>Trapa</taxon>
    </lineage>
</organism>
<keyword evidence="8" id="KW-0539">Nucleus</keyword>
<evidence type="ECO:0000256" key="5">
    <source>
        <dbReference type="ARBA" id="ARBA00022833"/>
    </source>
</evidence>
<evidence type="ECO:0000256" key="10">
    <source>
        <dbReference type="SAM" id="MobiDB-lite"/>
    </source>
</evidence>
<evidence type="ECO:0000256" key="9">
    <source>
        <dbReference type="PROSITE-ProRule" id="PRU00024"/>
    </source>
</evidence>
<dbReference type="PANTHER" id="PTHR31832">
    <property type="entry name" value="B-BOX ZINC FINGER PROTEIN 22"/>
    <property type="match status" value="1"/>
</dbReference>
<dbReference type="EMBL" id="JAXIOK010000019">
    <property type="protein sequence ID" value="KAK4747773.1"/>
    <property type="molecule type" value="Genomic_DNA"/>
</dbReference>
<gene>
    <name evidence="12" type="ORF">SAY87_014359</name>
</gene>
<comment type="caution">
    <text evidence="12">The sequence shown here is derived from an EMBL/GenBank/DDBJ whole genome shotgun (WGS) entry which is preliminary data.</text>
</comment>
<keyword evidence="5" id="KW-0862">Zinc</keyword>
<evidence type="ECO:0000259" key="11">
    <source>
        <dbReference type="PROSITE" id="PS50119"/>
    </source>
</evidence>
<dbReference type="SMART" id="SM00336">
    <property type="entry name" value="BBOX"/>
    <property type="match status" value="2"/>
</dbReference>
<dbReference type="FunFam" id="3.30.160.60:FF:000856">
    <property type="entry name" value="B-box zinc finger protein 21"/>
    <property type="match status" value="1"/>
</dbReference>